<evidence type="ECO:0000256" key="2">
    <source>
        <dbReference type="SAM" id="Phobius"/>
    </source>
</evidence>
<gene>
    <name evidence="4" type="ORF">DV520_10930</name>
</gene>
<feature type="compositionally biased region" description="Basic and acidic residues" evidence="1">
    <location>
        <begin position="89"/>
        <end position="98"/>
    </location>
</feature>
<dbReference type="PANTHER" id="PTHR21666">
    <property type="entry name" value="PEPTIDASE-RELATED"/>
    <property type="match status" value="1"/>
</dbReference>
<reference evidence="4 5" key="1">
    <citation type="submission" date="2018-07" db="EMBL/GenBank/DDBJ databases">
        <title>GABA Modulating Bacteria of the Human Gut Microbiota.</title>
        <authorList>
            <person name="Strandwitz P."/>
            <person name="Kim K.H."/>
            <person name="Terekhova D."/>
            <person name="Liu J.K."/>
            <person name="Sharma A."/>
            <person name="Levering J."/>
            <person name="Mcdonald D."/>
            <person name="Dietrich D."/>
            <person name="Ramadhar T.R."/>
            <person name="Lekbua A."/>
            <person name="Mroue N."/>
            <person name="Liston C."/>
            <person name="Stewart E.J."/>
            <person name="Dubin M.J."/>
            <person name="Zengler K."/>
            <person name="Knight R."/>
            <person name="Gilbert J.A."/>
            <person name="Clardy J."/>
            <person name="Lewis K."/>
        </authorList>
    </citation>
    <scope>NUCLEOTIDE SEQUENCE [LARGE SCALE GENOMIC DNA]</scope>
    <source>
        <strain evidence="4 5">KLE1738</strain>
    </source>
</reference>
<organism evidence="4 5">
    <name type="scientific">Evtepia gabavorous</name>
    <dbReference type="NCBI Taxonomy" id="2211183"/>
    <lineage>
        <taxon>Bacteria</taxon>
        <taxon>Bacillati</taxon>
        <taxon>Bacillota</taxon>
        <taxon>Clostridia</taxon>
        <taxon>Eubacteriales</taxon>
        <taxon>Evtepia</taxon>
    </lineage>
</organism>
<evidence type="ECO:0000259" key="3">
    <source>
        <dbReference type="Pfam" id="PF01551"/>
    </source>
</evidence>
<dbReference type="PANTHER" id="PTHR21666:SF270">
    <property type="entry name" value="MUREIN HYDROLASE ACTIVATOR ENVC"/>
    <property type="match status" value="1"/>
</dbReference>
<dbReference type="Gene3D" id="2.70.70.10">
    <property type="entry name" value="Glucose Permease (Domain IIA)"/>
    <property type="match status" value="1"/>
</dbReference>
<keyword evidence="5" id="KW-1185">Reference proteome</keyword>
<feature type="transmembrane region" description="Helical" evidence="2">
    <location>
        <begin position="20"/>
        <end position="38"/>
    </location>
</feature>
<dbReference type="EMBL" id="QQRQ01000029">
    <property type="protein sequence ID" value="RFT05782.1"/>
    <property type="molecule type" value="Genomic_DNA"/>
</dbReference>
<name>A0A3E2B193_9FIRM</name>
<feature type="compositionally biased region" description="Polar residues" evidence="1">
    <location>
        <begin position="67"/>
        <end position="78"/>
    </location>
</feature>
<dbReference type="InterPro" id="IPR011055">
    <property type="entry name" value="Dup_hybrid_motif"/>
</dbReference>
<feature type="region of interest" description="Disordered" evidence="1">
    <location>
        <begin position="49"/>
        <end position="115"/>
    </location>
</feature>
<accession>A0A3E2B193</accession>
<dbReference type="InterPro" id="IPR050570">
    <property type="entry name" value="Cell_wall_metabolism_enzyme"/>
</dbReference>
<dbReference type="AlphaFoldDB" id="A0A3E2B193"/>
<keyword evidence="2" id="KW-0472">Membrane</keyword>
<comment type="caution">
    <text evidence="4">The sequence shown here is derived from an EMBL/GenBank/DDBJ whole genome shotgun (WGS) entry which is preliminary data.</text>
</comment>
<dbReference type="RefSeq" id="WP_117142824.1">
    <property type="nucleotide sequence ID" value="NZ_CAKXKJ010000001.1"/>
</dbReference>
<dbReference type="SUPFAM" id="SSF51261">
    <property type="entry name" value="Duplicated hybrid motif"/>
    <property type="match status" value="1"/>
</dbReference>
<evidence type="ECO:0000256" key="1">
    <source>
        <dbReference type="SAM" id="MobiDB-lite"/>
    </source>
</evidence>
<protein>
    <submittedName>
        <fullName evidence="4">M23 family peptidase</fullName>
    </submittedName>
</protein>
<dbReference type="CDD" id="cd12797">
    <property type="entry name" value="M23_peptidase"/>
    <property type="match status" value="1"/>
</dbReference>
<evidence type="ECO:0000313" key="4">
    <source>
        <dbReference type="EMBL" id="RFT05782.1"/>
    </source>
</evidence>
<dbReference type="Proteomes" id="UP000260649">
    <property type="component" value="Unassembled WGS sequence"/>
</dbReference>
<keyword evidence="2" id="KW-0812">Transmembrane</keyword>
<feature type="domain" description="M23ase beta-sheet core" evidence="3">
    <location>
        <begin position="146"/>
        <end position="244"/>
    </location>
</feature>
<dbReference type="GO" id="GO:0004222">
    <property type="term" value="F:metalloendopeptidase activity"/>
    <property type="evidence" value="ECO:0007669"/>
    <property type="project" value="TreeGrafter"/>
</dbReference>
<dbReference type="Pfam" id="PF01551">
    <property type="entry name" value="Peptidase_M23"/>
    <property type="match status" value="1"/>
</dbReference>
<dbReference type="GeneID" id="97996249"/>
<keyword evidence="2" id="KW-1133">Transmembrane helix</keyword>
<proteinExistence type="predicted"/>
<sequence length="249" mass="26263">MKQKPTQHKLGDFMEGKGFYIVLFLCIAAIGISGYYLFSGLFAEPEGFGSEPSSVVSGQAELEGDQNPGQQTEETTPPAQDGAAASATEEEKSAESKQDTAGQEKTTPDEEAAASSAYVWPIEGNVDRDFSLEVFAYDATMGDWRTHDGLDIAAELGTPVAACAKGTVTDVSTDDMMGVTVTVDHGKGMESVYSNLAESVNVQPGTEVEAGTVIGTVGTTAVSESADASHLHFSMREYGVAIDPLNYLH</sequence>
<dbReference type="InterPro" id="IPR016047">
    <property type="entry name" value="M23ase_b-sheet_dom"/>
</dbReference>
<evidence type="ECO:0000313" key="5">
    <source>
        <dbReference type="Proteomes" id="UP000260649"/>
    </source>
</evidence>
<dbReference type="OrthoDB" id="9801106at2"/>